<dbReference type="InterPro" id="IPR003709">
    <property type="entry name" value="VanY-like_core_dom"/>
</dbReference>
<name>A0A9X2BS94_9BACL</name>
<feature type="domain" description="D-alanyl-D-alanine carboxypeptidase-like core" evidence="1">
    <location>
        <begin position="108"/>
        <end position="222"/>
    </location>
</feature>
<reference evidence="2" key="1">
    <citation type="submission" date="2022-04" db="EMBL/GenBank/DDBJ databases">
        <authorList>
            <person name="Seo M.-J."/>
        </authorList>
    </citation>
    <scope>NUCLEOTIDE SEQUENCE</scope>
    <source>
        <strain evidence="2">MBLB2552</strain>
    </source>
</reference>
<dbReference type="AlphaFoldDB" id="A0A9X2BS94"/>
<dbReference type="Pfam" id="PF02557">
    <property type="entry name" value="VanY"/>
    <property type="match status" value="1"/>
</dbReference>
<keyword evidence="3" id="KW-1185">Reference proteome</keyword>
<comment type="caution">
    <text evidence="2">The sequence shown here is derived from an EMBL/GenBank/DDBJ whole genome shotgun (WGS) entry which is preliminary data.</text>
</comment>
<gene>
    <name evidence="2" type="ORF">M0651_05005</name>
</gene>
<organism evidence="2 3">
    <name type="scientific">Paenibacillus mellifer</name>
    <dbReference type="NCBI Taxonomy" id="2937794"/>
    <lineage>
        <taxon>Bacteria</taxon>
        <taxon>Bacillati</taxon>
        <taxon>Bacillota</taxon>
        <taxon>Bacilli</taxon>
        <taxon>Bacillales</taxon>
        <taxon>Paenibacillaceae</taxon>
        <taxon>Paenibacillus</taxon>
    </lineage>
</organism>
<dbReference type="GO" id="GO:0006508">
    <property type="term" value="P:proteolysis"/>
    <property type="evidence" value="ECO:0007669"/>
    <property type="project" value="InterPro"/>
</dbReference>
<dbReference type="SUPFAM" id="SSF55166">
    <property type="entry name" value="Hedgehog/DD-peptidase"/>
    <property type="match status" value="1"/>
</dbReference>
<dbReference type="Proteomes" id="UP001139534">
    <property type="component" value="Unassembled WGS sequence"/>
</dbReference>
<dbReference type="InterPro" id="IPR058193">
    <property type="entry name" value="VanY/YodJ_core_dom"/>
</dbReference>
<dbReference type="RefSeq" id="WP_248550745.1">
    <property type="nucleotide sequence ID" value="NZ_JALPRK010000003.1"/>
</dbReference>
<dbReference type="InterPro" id="IPR052179">
    <property type="entry name" value="DD-CPase-like"/>
</dbReference>
<evidence type="ECO:0000313" key="3">
    <source>
        <dbReference type="Proteomes" id="UP001139534"/>
    </source>
</evidence>
<accession>A0A9X2BS94</accession>
<proteinExistence type="predicted"/>
<sequence length="295" mass="33179">MKKWMICLMVLVLLGFGVTKFKASMARTPQDLASPLQIDEPYNVPDSHSAVEGLTVDVTKEMVYQGDLLLVNKDHPVPKGLHPESEAVSLIRNAELIDGFGVLDNKVLLSPRMADRFATMVQAAGEEGIDHFLISSGYRDEQKQDELYRQMGSRLALPAGYSEHNLGLSLDIGSSQAEMNVAPEGQWLKENAWKYGFILRYPDDKTAITGIQFEPWHFRYVGLPHSAIIHENGLVLEQYMDYLKEHKSVSLTVQGHNYHVFYYPVSEDQTLQVPAHGKYEISGNNMDGIIVTVRE</sequence>
<dbReference type="Gene3D" id="3.30.1380.10">
    <property type="match status" value="1"/>
</dbReference>
<dbReference type="PANTHER" id="PTHR34385">
    <property type="entry name" value="D-ALANYL-D-ALANINE CARBOXYPEPTIDASE"/>
    <property type="match status" value="1"/>
</dbReference>
<dbReference type="EMBL" id="JALPRK010000003">
    <property type="protein sequence ID" value="MCK8486531.1"/>
    <property type="molecule type" value="Genomic_DNA"/>
</dbReference>
<dbReference type="GO" id="GO:0008233">
    <property type="term" value="F:peptidase activity"/>
    <property type="evidence" value="ECO:0007669"/>
    <property type="project" value="InterPro"/>
</dbReference>
<dbReference type="CDD" id="cd14852">
    <property type="entry name" value="LD-carboxypeptidase"/>
    <property type="match status" value="1"/>
</dbReference>
<evidence type="ECO:0000259" key="1">
    <source>
        <dbReference type="Pfam" id="PF02557"/>
    </source>
</evidence>
<evidence type="ECO:0000313" key="2">
    <source>
        <dbReference type="EMBL" id="MCK8486531.1"/>
    </source>
</evidence>
<dbReference type="Gene3D" id="3.30.200.180">
    <property type="match status" value="1"/>
</dbReference>
<protein>
    <submittedName>
        <fullName evidence="2">M15 family metallopeptidase</fullName>
    </submittedName>
</protein>
<dbReference type="InterPro" id="IPR009045">
    <property type="entry name" value="Zn_M74/Hedgehog-like"/>
</dbReference>
<dbReference type="PANTHER" id="PTHR34385:SF1">
    <property type="entry name" value="PEPTIDOGLYCAN L-ALANYL-D-GLUTAMATE ENDOPEPTIDASE CWLK"/>
    <property type="match status" value="1"/>
</dbReference>